<protein>
    <submittedName>
        <fullName evidence="2">Uncharacterized protein</fullName>
    </submittedName>
</protein>
<dbReference type="RefSeq" id="WP_059724276.1">
    <property type="nucleotide sequence ID" value="NZ_LOYI01000048.1"/>
</dbReference>
<dbReference type="AlphaFoldDB" id="A0AB73FSL0"/>
<accession>A0AB73FSL0</accession>
<organism evidence="2 3">
    <name type="scientific">Burkholderia ubonensis</name>
    <dbReference type="NCBI Taxonomy" id="101571"/>
    <lineage>
        <taxon>Bacteria</taxon>
        <taxon>Pseudomonadati</taxon>
        <taxon>Pseudomonadota</taxon>
        <taxon>Betaproteobacteria</taxon>
        <taxon>Burkholderiales</taxon>
        <taxon>Burkholderiaceae</taxon>
        <taxon>Burkholderia</taxon>
        <taxon>Burkholderia cepacia complex</taxon>
    </lineage>
</organism>
<sequence>MNKYRKSLGAIAQQSALITIAITSLMTTCCLAWNGLAPLRGGPDNGVTKIIGHVVVFVGDWLSHGNKQVADLWFLQAPIALVTYLLLCVLPVAVGGIVIEWWLLWQGKSSSGSVETAP</sequence>
<comment type="caution">
    <text evidence="2">The sequence shown here is derived from an EMBL/GenBank/DDBJ whole genome shotgun (WGS) entry which is preliminary data.</text>
</comment>
<evidence type="ECO:0000256" key="1">
    <source>
        <dbReference type="SAM" id="Phobius"/>
    </source>
</evidence>
<feature type="transmembrane region" description="Helical" evidence="1">
    <location>
        <begin position="81"/>
        <end position="104"/>
    </location>
</feature>
<gene>
    <name evidence="2" type="ORF">WJ53_22635</name>
</gene>
<reference evidence="2 3" key="1">
    <citation type="submission" date="2015-11" db="EMBL/GenBank/DDBJ databases">
        <title>Expanding the genomic diversity of Burkholderia species for the development of highly accurate diagnostics.</title>
        <authorList>
            <person name="Sahl J."/>
            <person name="Keim P."/>
            <person name="Wagner D."/>
        </authorList>
    </citation>
    <scope>NUCLEOTIDE SEQUENCE [LARGE SCALE GENOMIC DNA]</scope>
    <source>
        <strain evidence="2 3">MSMB2058</strain>
    </source>
</reference>
<dbReference type="Proteomes" id="UP000061665">
    <property type="component" value="Unassembled WGS sequence"/>
</dbReference>
<keyword evidence="1" id="KW-1133">Transmembrane helix</keyword>
<dbReference type="EMBL" id="LOZE01000138">
    <property type="protein sequence ID" value="KVM19915.1"/>
    <property type="molecule type" value="Genomic_DNA"/>
</dbReference>
<evidence type="ECO:0000313" key="2">
    <source>
        <dbReference type="EMBL" id="KVM19915.1"/>
    </source>
</evidence>
<feature type="transmembrane region" description="Helical" evidence="1">
    <location>
        <begin position="16"/>
        <end position="36"/>
    </location>
</feature>
<name>A0AB73FSL0_9BURK</name>
<keyword evidence="1" id="KW-0812">Transmembrane</keyword>
<evidence type="ECO:0000313" key="3">
    <source>
        <dbReference type="Proteomes" id="UP000061665"/>
    </source>
</evidence>
<proteinExistence type="predicted"/>
<keyword evidence="1" id="KW-0472">Membrane</keyword>